<evidence type="ECO:0000313" key="2">
    <source>
        <dbReference type="Proteomes" id="UP000554482"/>
    </source>
</evidence>
<protein>
    <submittedName>
        <fullName evidence="1">Uncharacterized protein</fullName>
    </submittedName>
</protein>
<dbReference type="AlphaFoldDB" id="A0A7J6WPL6"/>
<reference evidence="1 2" key="1">
    <citation type="submission" date="2020-06" db="EMBL/GenBank/DDBJ databases">
        <title>Transcriptomic and genomic resources for Thalictrum thalictroides and T. hernandezii: Facilitating candidate gene discovery in an emerging model plant lineage.</title>
        <authorList>
            <person name="Arias T."/>
            <person name="Riano-Pachon D.M."/>
            <person name="Di Stilio V.S."/>
        </authorList>
    </citation>
    <scope>NUCLEOTIDE SEQUENCE [LARGE SCALE GENOMIC DNA]</scope>
    <source>
        <strain evidence="2">cv. WT478/WT964</strain>
        <tissue evidence="1">Leaves</tissue>
    </source>
</reference>
<accession>A0A7J6WPL6</accession>
<dbReference type="Proteomes" id="UP000554482">
    <property type="component" value="Unassembled WGS sequence"/>
</dbReference>
<comment type="caution">
    <text evidence="1">The sequence shown here is derived from an EMBL/GenBank/DDBJ whole genome shotgun (WGS) entry which is preliminary data.</text>
</comment>
<keyword evidence="2" id="KW-1185">Reference proteome</keyword>
<proteinExistence type="predicted"/>
<dbReference type="EMBL" id="JABWDY010012716">
    <property type="protein sequence ID" value="KAF5198878.1"/>
    <property type="molecule type" value="Genomic_DNA"/>
</dbReference>
<name>A0A7J6WPL6_THATH</name>
<organism evidence="1 2">
    <name type="scientific">Thalictrum thalictroides</name>
    <name type="common">Rue-anemone</name>
    <name type="synonym">Anemone thalictroides</name>
    <dbReference type="NCBI Taxonomy" id="46969"/>
    <lineage>
        <taxon>Eukaryota</taxon>
        <taxon>Viridiplantae</taxon>
        <taxon>Streptophyta</taxon>
        <taxon>Embryophyta</taxon>
        <taxon>Tracheophyta</taxon>
        <taxon>Spermatophyta</taxon>
        <taxon>Magnoliopsida</taxon>
        <taxon>Ranunculales</taxon>
        <taxon>Ranunculaceae</taxon>
        <taxon>Thalictroideae</taxon>
        <taxon>Thalictrum</taxon>
    </lineage>
</organism>
<evidence type="ECO:0000313" key="1">
    <source>
        <dbReference type="EMBL" id="KAF5198878.1"/>
    </source>
</evidence>
<sequence length="63" mass="7113">MDSKGPANCIITACDEFHLYEFRIRFSNMRSLSQNLGHQLICDQQMVAVELTILTRPTVVSLG</sequence>
<gene>
    <name evidence="1" type="ORF">FRX31_011536</name>
</gene>